<dbReference type="InterPro" id="IPR011576">
    <property type="entry name" value="Pyridox_Oxase_N"/>
</dbReference>
<dbReference type="Proteomes" id="UP000631694">
    <property type="component" value="Unassembled WGS sequence"/>
</dbReference>
<dbReference type="InterPro" id="IPR012349">
    <property type="entry name" value="Split_barrel_FMN-bd"/>
</dbReference>
<dbReference type="AlphaFoldDB" id="A0A931I109"/>
<protein>
    <submittedName>
        <fullName evidence="2">Pyridoxamine 5'-phosphate oxidase family protein</fullName>
    </submittedName>
</protein>
<name>A0A931I109_9HYPH</name>
<reference evidence="2" key="1">
    <citation type="submission" date="2020-12" db="EMBL/GenBank/DDBJ databases">
        <title>Methylobrevis albus sp. nov., isolated from fresh water lack sediment.</title>
        <authorList>
            <person name="Zou Q."/>
        </authorList>
    </citation>
    <scope>NUCLEOTIDE SEQUENCE</scope>
    <source>
        <strain evidence="2">L22</strain>
    </source>
</reference>
<dbReference type="PANTHER" id="PTHR42815:SF2">
    <property type="entry name" value="FAD-BINDING, PUTATIVE (AFU_ORTHOLOGUE AFUA_6G07600)-RELATED"/>
    <property type="match status" value="1"/>
</dbReference>
<evidence type="ECO:0000313" key="3">
    <source>
        <dbReference type="Proteomes" id="UP000631694"/>
    </source>
</evidence>
<dbReference type="Pfam" id="PF01243">
    <property type="entry name" value="PNPOx_N"/>
    <property type="match status" value="1"/>
</dbReference>
<dbReference type="InterPro" id="IPR024029">
    <property type="entry name" value="Pyridox_Oxase_FMN-dep"/>
</dbReference>
<dbReference type="NCBIfam" id="TIGR04025">
    <property type="entry name" value="PPOX_FMN_DR2398"/>
    <property type="match status" value="1"/>
</dbReference>
<dbReference type="SUPFAM" id="SSF50475">
    <property type="entry name" value="FMN-binding split barrel"/>
    <property type="match status" value="1"/>
</dbReference>
<accession>A0A931I109</accession>
<keyword evidence="3" id="KW-1185">Reference proteome</keyword>
<organism evidence="2 3">
    <name type="scientific">Methylobrevis albus</name>
    <dbReference type="NCBI Taxonomy" id="2793297"/>
    <lineage>
        <taxon>Bacteria</taxon>
        <taxon>Pseudomonadati</taxon>
        <taxon>Pseudomonadota</taxon>
        <taxon>Alphaproteobacteria</taxon>
        <taxon>Hyphomicrobiales</taxon>
        <taxon>Pleomorphomonadaceae</taxon>
        <taxon>Methylobrevis</taxon>
    </lineage>
</organism>
<dbReference type="Gene3D" id="2.30.110.10">
    <property type="entry name" value="Electron Transport, Fmn-binding Protein, Chain A"/>
    <property type="match status" value="1"/>
</dbReference>
<dbReference type="EMBL" id="JADZLT010000040">
    <property type="protein sequence ID" value="MBH0236968.1"/>
    <property type="molecule type" value="Genomic_DNA"/>
</dbReference>
<dbReference type="RefSeq" id="WP_197310052.1">
    <property type="nucleotide sequence ID" value="NZ_JADZLT010000040.1"/>
</dbReference>
<proteinExistence type="predicted"/>
<evidence type="ECO:0000259" key="1">
    <source>
        <dbReference type="Pfam" id="PF01243"/>
    </source>
</evidence>
<sequence>MARISDEASLRALYGQPGERSLKKQLDRLDVHCRNFIALSPFVVLSTTGGDGLPDITPRGDAPGFIAVLDDKTLLLPDRLGNNRLDNLANVFANPGVGLLFLVPGIDETLRVHGTAEIRDDAELLARCVADGKPPKTVLVVTVVEAYYQCAKALMRSHLWDPATRIDRASFPSLGQILKDQIAGNTLCETQEEMVERYRETLY</sequence>
<evidence type="ECO:0000313" key="2">
    <source>
        <dbReference type="EMBL" id="MBH0236968.1"/>
    </source>
</evidence>
<gene>
    <name evidence="2" type="ORF">I5731_03950</name>
</gene>
<comment type="caution">
    <text evidence="2">The sequence shown here is derived from an EMBL/GenBank/DDBJ whole genome shotgun (WGS) entry which is preliminary data.</text>
</comment>
<feature type="domain" description="Pyridoxamine 5'-phosphate oxidase N-terminal" evidence="1">
    <location>
        <begin position="32"/>
        <end position="150"/>
    </location>
</feature>
<dbReference type="PANTHER" id="PTHR42815">
    <property type="entry name" value="FAD-BINDING, PUTATIVE (AFU_ORTHOLOGUE AFUA_6G07600)-RELATED"/>
    <property type="match status" value="1"/>
</dbReference>